<dbReference type="EMBL" id="CM001740">
    <property type="protein sequence ID" value="KJB09215.1"/>
    <property type="molecule type" value="Genomic_DNA"/>
</dbReference>
<organism evidence="1 2">
    <name type="scientific">Gossypium raimondii</name>
    <name type="common">Peruvian cotton</name>
    <name type="synonym">Gossypium klotzschianum subsp. raimondii</name>
    <dbReference type="NCBI Taxonomy" id="29730"/>
    <lineage>
        <taxon>Eukaryota</taxon>
        <taxon>Viridiplantae</taxon>
        <taxon>Streptophyta</taxon>
        <taxon>Embryophyta</taxon>
        <taxon>Tracheophyta</taxon>
        <taxon>Spermatophyta</taxon>
        <taxon>Magnoliopsida</taxon>
        <taxon>eudicotyledons</taxon>
        <taxon>Gunneridae</taxon>
        <taxon>Pentapetalae</taxon>
        <taxon>rosids</taxon>
        <taxon>malvids</taxon>
        <taxon>Malvales</taxon>
        <taxon>Malvaceae</taxon>
        <taxon>Malvoideae</taxon>
        <taxon>Gossypium</taxon>
    </lineage>
</organism>
<protein>
    <submittedName>
        <fullName evidence="1">Uncharacterized protein</fullName>
    </submittedName>
</protein>
<evidence type="ECO:0000313" key="2">
    <source>
        <dbReference type="Proteomes" id="UP000032304"/>
    </source>
</evidence>
<keyword evidence="2" id="KW-1185">Reference proteome</keyword>
<evidence type="ECO:0000313" key="1">
    <source>
        <dbReference type="EMBL" id="KJB09215.1"/>
    </source>
</evidence>
<reference evidence="1 2" key="1">
    <citation type="journal article" date="2012" name="Nature">
        <title>Repeated polyploidization of Gossypium genomes and the evolution of spinnable cotton fibres.</title>
        <authorList>
            <person name="Paterson A.H."/>
            <person name="Wendel J.F."/>
            <person name="Gundlach H."/>
            <person name="Guo H."/>
            <person name="Jenkins J."/>
            <person name="Jin D."/>
            <person name="Llewellyn D."/>
            <person name="Showmaker K.C."/>
            <person name="Shu S."/>
            <person name="Udall J."/>
            <person name="Yoo M.J."/>
            <person name="Byers R."/>
            <person name="Chen W."/>
            <person name="Doron-Faigenboim A."/>
            <person name="Duke M.V."/>
            <person name="Gong L."/>
            <person name="Grimwood J."/>
            <person name="Grover C."/>
            <person name="Grupp K."/>
            <person name="Hu G."/>
            <person name="Lee T.H."/>
            <person name="Li J."/>
            <person name="Lin L."/>
            <person name="Liu T."/>
            <person name="Marler B.S."/>
            <person name="Page J.T."/>
            <person name="Roberts A.W."/>
            <person name="Romanel E."/>
            <person name="Sanders W.S."/>
            <person name="Szadkowski E."/>
            <person name="Tan X."/>
            <person name="Tang H."/>
            <person name="Xu C."/>
            <person name="Wang J."/>
            <person name="Wang Z."/>
            <person name="Zhang D."/>
            <person name="Zhang L."/>
            <person name="Ashrafi H."/>
            <person name="Bedon F."/>
            <person name="Bowers J.E."/>
            <person name="Brubaker C.L."/>
            <person name="Chee P.W."/>
            <person name="Das S."/>
            <person name="Gingle A.R."/>
            <person name="Haigler C.H."/>
            <person name="Harker D."/>
            <person name="Hoffmann L.V."/>
            <person name="Hovav R."/>
            <person name="Jones D.C."/>
            <person name="Lemke C."/>
            <person name="Mansoor S."/>
            <person name="ur Rahman M."/>
            <person name="Rainville L.N."/>
            <person name="Rambani A."/>
            <person name="Reddy U.K."/>
            <person name="Rong J.K."/>
            <person name="Saranga Y."/>
            <person name="Scheffler B.E."/>
            <person name="Scheffler J.A."/>
            <person name="Stelly D.M."/>
            <person name="Triplett B.A."/>
            <person name="Van Deynze A."/>
            <person name="Vaslin M.F."/>
            <person name="Waghmare V.N."/>
            <person name="Walford S.A."/>
            <person name="Wright R.J."/>
            <person name="Zaki E.A."/>
            <person name="Zhang T."/>
            <person name="Dennis E.S."/>
            <person name="Mayer K.F."/>
            <person name="Peterson D.G."/>
            <person name="Rokhsar D.S."/>
            <person name="Wang X."/>
            <person name="Schmutz J."/>
        </authorList>
    </citation>
    <scope>NUCLEOTIDE SEQUENCE [LARGE SCALE GENOMIC DNA]</scope>
</reference>
<accession>A0A0D2QPT8</accession>
<dbReference type="AlphaFoldDB" id="A0A0D2QPT8"/>
<dbReference type="Gramene" id="KJB09216">
    <property type="protein sequence ID" value="KJB09216"/>
    <property type="gene ID" value="B456_001G129600"/>
</dbReference>
<proteinExistence type="predicted"/>
<dbReference type="Proteomes" id="UP000032304">
    <property type="component" value="Chromosome 1"/>
</dbReference>
<sequence>MSPLRLSHTQSPCECLITTLECTLALQQRTKKRLLYDPWPWKLRFPPVGSIPPPPIQILHAKVISPIKVNLKERFMREFPLIIISRSDTVLLSCTRRF</sequence>
<dbReference type="Gramene" id="KJB09215">
    <property type="protein sequence ID" value="KJB09215"/>
    <property type="gene ID" value="B456_001G129600"/>
</dbReference>
<dbReference type="EMBL" id="CM001740">
    <property type="protein sequence ID" value="KJB09216.1"/>
    <property type="molecule type" value="Genomic_DNA"/>
</dbReference>
<gene>
    <name evidence="1" type="ORF">B456_001G129600</name>
</gene>
<name>A0A0D2QPT8_GOSRA</name>